<dbReference type="InterPro" id="IPR050382">
    <property type="entry name" value="MFS_Na/Anion_cotransporter"/>
</dbReference>
<evidence type="ECO:0000256" key="5">
    <source>
        <dbReference type="ARBA" id="ARBA00022989"/>
    </source>
</evidence>
<feature type="compositionally biased region" description="Basic and acidic residues" evidence="7">
    <location>
        <begin position="522"/>
        <end position="541"/>
    </location>
</feature>
<evidence type="ECO:0000313" key="11">
    <source>
        <dbReference type="Proteomes" id="UP001054837"/>
    </source>
</evidence>
<dbReference type="Proteomes" id="UP001054837">
    <property type="component" value="Unassembled WGS sequence"/>
</dbReference>
<evidence type="ECO:0000256" key="3">
    <source>
        <dbReference type="ARBA" id="ARBA00022692"/>
    </source>
</evidence>
<evidence type="ECO:0000256" key="8">
    <source>
        <dbReference type="SAM" id="Phobius"/>
    </source>
</evidence>
<feature type="transmembrane region" description="Helical" evidence="8">
    <location>
        <begin position="219"/>
        <end position="243"/>
    </location>
</feature>
<comment type="subcellular location">
    <subcellularLocation>
        <location evidence="1">Membrane</location>
        <topology evidence="1">Multi-pass membrane protein</topology>
    </subcellularLocation>
</comment>
<keyword evidence="11" id="KW-1185">Reference proteome</keyword>
<keyword evidence="5 8" id="KW-1133">Transmembrane helix</keyword>
<feature type="transmembrane region" description="Helical" evidence="8">
    <location>
        <begin position="486"/>
        <end position="504"/>
    </location>
</feature>
<dbReference type="SUPFAM" id="SSF103473">
    <property type="entry name" value="MFS general substrate transporter"/>
    <property type="match status" value="1"/>
</dbReference>
<evidence type="ECO:0000256" key="6">
    <source>
        <dbReference type="ARBA" id="ARBA00023136"/>
    </source>
</evidence>
<dbReference type="Pfam" id="PF07690">
    <property type="entry name" value="MFS_1"/>
    <property type="match status" value="1"/>
</dbReference>
<dbReference type="PROSITE" id="PS50850">
    <property type="entry name" value="MFS"/>
    <property type="match status" value="1"/>
</dbReference>
<keyword evidence="6 8" id="KW-0472">Membrane</keyword>
<feature type="transmembrane region" description="Helical" evidence="8">
    <location>
        <begin position="394"/>
        <end position="413"/>
    </location>
</feature>
<organism evidence="10 11">
    <name type="scientific">Caerostris darwini</name>
    <dbReference type="NCBI Taxonomy" id="1538125"/>
    <lineage>
        <taxon>Eukaryota</taxon>
        <taxon>Metazoa</taxon>
        <taxon>Ecdysozoa</taxon>
        <taxon>Arthropoda</taxon>
        <taxon>Chelicerata</taxon>
        <taxon>Arachnida</taxon>
        <taxon>Araneae</taxon>
        <taxon>Araneomorphae</taxon>
        <taxon>Entelegynae</taxon>
        <taxon>Araneoidea</taxon>
        <taxon>Araneidae</taxon>
        <taxon>Caerostris</taxon>
    </lineage>
</organism>
<feature type="domain" description="Major facilitator superfamily (MFS) profile" evidence="9">
    <location>
        <begin position="81"/>
        <end position="510"/>
    </location>
</feature>
<dbReference type="InterPro" id="IPR036259">
    <property type="entry name" value="MFS_trans_sf"/>
</dbReference>
<dbReference type="PANTHER" id="PTHR11662:SF399">
    <property type="entry name" value="FI19708P1-RELATED"/>
    <property type="match status" value="1"/>
</dbReference>
<feature type="region of interest" description="Disordered" evidence="7">
    <location>
        <begin position="516"/>
        <end position="547"/>
    </location>
</feature>
<proteinExistence type="predicted"/>
<keyword evidence="3 8" id="KW-0812">Transmembrane</keyword>
<dbReference type="GO" id="GO:0006820">
    <property type="term" value="P:monoatomic anion transport"/>
    <property type="evidence" value="ECO:0007669"/>
    <property type="project" value="TreeGrafter"/>
</dbReference>
<dbReference type="InterPro" id="IPR011701">
    <property type="entry name" value="MFS"/>
</dbReference>
<feature type="transmembrane region" description="Helical" evidence="8">
    <location>
        <begin position="255"/>
        <end position="274"/>
    </location>
</feature>
<evidence type="ECO:0000256" key="7">
    <source>
        <dbReference type="SAM" id="MobiDB-lite"/>
    </source>
</evidence>
<accession>A0AAV4VYZ1</accession>
<dbReference type="GO" id="GO:0016020">
    <property type="term" value="C:membrane"/>
    <property type="evidence" value="ECO:0007669"/>
    <property type="project" value="UniProtKB-SubCell"/>
</dbReference>
<dbReference type="GO" id="GO:0015293">
    <property type="term" value="F:symporter activity"/>
    <property type="evidence" value="ECO:0007669"/>
    <property type="project" value="UniProtKB-KW"/>
</dbReference>
<dbReference type="PANTHER" id="PTHR11662">
    <property type="entry name" value="SOLUTE CARRIER FAMILY 17"/>
    <property type="match status" value="1"/>
</dbReference>
<sequence>MKNYSKDPSASTKKTLDSKKHDINKKAISTIDGKLHNQNEDKMKQKADPGNSIFQCRYIITLMEFFVFAEIDAYRLATSMSVVAMVNSTAINSHDTSNVTVDSCPMNASDSTENLAPQPDGEFDWSPEIQGYILGAGFLGYVINQIPGGLLAEAYGAKNTIVIGIFLSSVAHLLSPFAAWSSSYLMIAMQLLRGLGQGLLPPAHSVLAANWYPSTERGFLNAIVMAGSVIGSLISCFSAGALCASSFLGGWPSVYYIYGALGLILCLWVQMSMYESPRVHPSIKDEELNYILQNQETDLSQKRPPTPWKKIFTSIPFYAMTFAVFSHFWAITQLISVHPIFLGRILHFSIQENGLLTSLPFVFEALLIFLGSWVSKWLNNRNYVGVDKVRKGCNFIYCLGYSLGLLGVYYAACDRMWSNILSITATSFIGLSVPGCMVVPIDMSPTFAGSLFGLSNTIASTASFILPVIVGLMIDKDQTLEQWNKIFMLCIGVVMSSGIIFWIFGSAEVQPWNFTDDEQDDEKCSKESSKKNKNENPEHFIDSITHL</sequence>
<feature type="transmembrane region" description="Helical" evidence="8">
    <location>
        <begin position="317"/>
        <end position="342"/>
    </location>
</feature>
<protein>
    <submittedName>
        <fullName evidence="10">Inorganic phosphate cotransporter</fullName>
    </submittedName>
</protein>
<dbReference type="FunFam" id="1.20.1250.20:FF:000423">
    <property type="entry name" value="Putative inorganic phosphate cotransporter-like Protein"/>
    <property type="match status" value="1"/>
</dbReference>
<feature type="transmembrane region" description="Helical" evidence="8">
    <location>
        <begin position="354"/>
        <end position="374"/>
    </location>
</feature>
<feature type="compositionally biased region" description="Polar residues" evidence="7">
    <location>
        <begin position="1"/>
        <end position="13"/>
    </location>
</feature>
<comment type="caution">
    <text evidence="10">The sequence shown here is derived from an EMBL/GenBank/DDBJ whole genome shotgun (WGS) entry which is preliminary data.</text>
</comment>
<evidence type="ECO:0000256" key="2">
    <source>
        <dbReference type="ARBA" id="ARBA00022448"/>
    </source>
</evidence>
<feature type="transmembrane region" description="Helical" evidence="8">
    <location>
        <begin position="447"/>
        <end position="474"/>
    </location>
</feature>
<dbReference type="FunFam" id="1.20.1250.20:FF:000003">
    <property type="entry name" value="Solute carrier family 17 member 3"/>
    <property type="match status" value="1"/>
</dbReference>
<keyword evidence="2" id="KW-0813">Transport</keyword>
<feature type="transmembrane region" description="Helical" evidence="8">
    <location>
        <begin position="420"/>
        <end position="441"/>
    </location>
</feature>
<feature type="transmembrane region" description="Helical" evidence="8">
    <location>
        <begin position="161"/>
        <end position="180"/>
    </location>
</feature>
<evidence type="ECO:0000313" key="10">
    <source>
        <dbReference type="EMBL" id="GIY75537.1"/>
    </source>
</evidence>
<dbReference type="Gene3D" id="1.20.1250.20">
    <property type="entry name" value="MFS general substrate transporter like domains"/>
    <property type="match status" value="2"/>
</dbReference>
<evidence type="ECO:0000259" key="9">
    <source>
        <dbReference type="PROSITE" id="PS50850"/>
    </source>
</evidence>
<evidence type="ECO:0000256" key="4">
    <source>
        <dbReference type="ARBA" id="ARBA00022847"/>
    </source>
</evidence>
<reference evidence="10 11" key="1">
    <citation type="submission" date="2021-06" db="EMBL/GenBank/DDBJ databases">
        <title>Caerostris darwini draft genome.</title>
        <authorList>
            <person name="Kono N."/>
            <person name="Arakawa K."/>
        </authorList>
    </citation>
    <scope>NUCLEOTIDE SEQUENCE [LARGE SCALE GENOMIC DNA]</scope>
</reference>
<evidence type="ECO:0000256" key="1">
    <source>
        <dbReference type="ARBA" id="ARBA00004141"/>
    </source>
</evidence>
<name>A0AAV4VYZ1_9ARAC</name>
<dbReference type="InterPro" id="IPR020846">
    <property type="entry name" value="MFS_dom"/>
</dbReference>
<feature type="region of interest" description="Disordered" evidence="7">
    <location>
        <begin position="1"/>
        <end position="23"/>
    </location>
</feature>
<keyword evidence="4" id="KW-0769">Symport</keyword>
<dbReference type="EMBL" id="BPLQ01013877">
    <property type="protein sequence ID" value="GIY75537.1"/>
    <property type="molecule type" value="Genomic_DNA"/>
</dbReference>
<dbReference type="AlphaFoldDB" id="A0AAV4VYZ1"/>
<gene>
    <name evidence="10" type="primary">Picot</name>
    <name evidence="10" type="ORF">CDAR_238341</name>
</gene>
<feature type="compositionally biased region" description="Basic and acidic residues" evidence="7">
    <location>
        <begin position="14"/>
        <end position="23"/>
    </location>
</feature>